<gene>
    <name evidence="2" type="ORF">HWN36_08575</name>
</gene>
<sequence length="86" mass="9595">MAAGEGTPVISASEIAEYSYCAASWHFERNGRSTMSPSIERGNLKHAEVGRTLTRVERERQIFWLLTILGYGLLALALIILLWGLM</sequence>
<keyword evidence="1" id="KW-0812">Transmembrane</keyword>
<keyword evidence="3" id="KW-1185">Reference proteome</keyword>
<evidence type="ECO:0000313" key="2">
    <source>
        <dbReference type="EMBL" id="NVO67356.1"/>
    </source>
</evidence>
<dbReference type="AlphaFoldDB" id="A0A7K4HQ18"/>
<keyword evidence="1" id="KW-0472">Membrane</keyword>
<organism evidence="2 3">
    <name type="scientific">Methanofollis tationis</name>
    <dbReference type="NCBI Taxonomy" id="81417"/>
    <lineage>
        <taxon>Archaea</taxon>
        <taxon>Methanobacteriati</taxon>
        <taxon>Methanobacteriota</taxon>
        <taxon>Stenosarchaea group</taxon>
        <taxon>Methanomicrobia</taxon>
        <taxon>Methanomicrobiales</taxon>
        <taxon>Methanomicrobiaceae</taxon>
        <taxon>Methanofollis</taxon>
    </lineage>
</organism>
<protein>
    <submittedName>
        <fullName evidence="2">Uncharacterized protein</fullName>
    </submittedName>
</protein>
<evidence type="ECO:0000313" key="3">
    <source>
        <dbReference type="Proteomes" id="UP000570823"/>
    </source>
</evidence>
<proteinExistence type="predicted"/>
<reference evidence="2 3" key="1">
    <citation type="submission" date="2020-06" db="EMBL/GenBank/DDBJ databases">
        <title>Methanofollis fontis sp. nov., a methanogen isolated from marine sediments near a cold seep at Four-Way Closure Ridge offshore southwestern Taiwan.</title>
        <authorList>
            <person name="Chen S.-C."/>
            <person name="Teng N.-H."/>
            <person name="Lin Y.-S."/>
            <person name="Lai M.-C."/>
            <person name="Chen H.-H."/>
            <person name="Wang C.-C."/>
        </authorList>
    </citation>
    <scope>NUCLEOTIDE SEQUENCE [LARGE SCALE GENOMIC DNA]</scope>
    <source>
        <strain evidence="2 3">DSM 2702</strain>
    </source>
</reference>
<dbReference type="OrthoDB" id="112021at2157"/>
<dbReference type="RefSeq" id="WP_176788954.1">
    <property type="nucleotide sequence ID" value="NZ_JABXWR010000001.1"/>
</dbReference>
<name>A0A7K4HQ18_9EURY</name>
<evidence type="ECO:0000256" key="1">
    <source>
        <dbReference type="SAM" id="Phobius"/>
    </source>
</evidence>
<keyword evidence="1" id="KW-1133">Transmembrane helix</keyword>
<feature type="transmembrane region" description="Helical" evidence="1">
    <location>
        <begin position="62"/>
        <end position="85"/>
    </location>
</feature>
<dbReference type="Proteomes" id="UP000570823">
    <property type="component" value="Unassembled WGS sequence"/>
</dbReference>
<accession>A0A7K4HQ18</accession>
<dbReference type="EMBL" id="JABXWR010000001">
    <property type="protein sequence ID" value="NVO67356.1"/>
    <property type="molecule type" value="Genomic_DNA"/>
</dbReference>
<comment type="caution">
    <text evidence="2">The sequence shown here is derived from an EMBL/GenBank/DDBJ whole genome shotgun (WGS) entry which is preliminary data.</text>
</comment>